<gene>
    <name evidence="8" type="ORF">BTJ39_10180</name>
</gene>
<dbReference type="Proteomes" id="UP000190667">
    <property type="component" value="Unassembled WGS sequence"/>
</dbReference>
<dbReference type="InterPro" id="IPR016147">
    <property type="entry name" value="Pili_assmbl_chaperone_N"/>
</dbReference>
<dbReference type="InterPro" id="IPR008962">
    <property type="entry name" value="PapD-like_sf"/>
</dbReference>
<dbReference type="Pfam" id="PF00345">
    <property type="entry name" value="PapD_N"/>
    <property type="match status" value="1"/>
</dbReference>
<evidence type="ECO:0000256" key="5">
    <source>
        <dbReference type="ARBA" id="ARBA00023186"/>
    </source>
</evidence>
<comment type="subcellular location">
    <subcellularLocation>
        <location evidence="1">Periplasm</location>
    </subcellularLocation>
</comment>
<comment type="similarity">
    <text evidence="2">Belongs to the periplasmic pilus chaperone family.</text>
</comment>
<evidence type="ECO:0000256" key="1">
    <source>
        <dbReference type="ARBA" id="ARBA00004418"/>
    </source>
</evidence>
<feature type="chain" id="PRO_5012187899" description="Pili assembly chaperone N-terminal domain-containing protein" evidence="6">
    <location>
        <begin position="24"/>
        <end position="232"/>
    </location>
</feature>
<comment type="caution">
    <text evidence="8">The sequence shown here is derived from an EMBL/GenBank/DDBJ whole genome shotgun (WGS) entry which is preliminary data.</text>
</comment>
<keyword evidence="5" id="KW-0143">Chaperone</keyword>
<accession>A0A1S8YN07</accession>
<reference evidence="8 9" key="1">
    <citation type="submission" date="2016-12" db="EMBL/GenBank/DDBJ databases">
        <title>Izhakiella australiana sp. nov. of genus Izhakiella isolated from Australian desert.</title>
        <authorList>
            <person name="Ji M."/>
        </authorList>
    </citation>
    <scope>NUCLEOTIDE SEQUENCE [LARGE SCALE GENOMIC DNA]</scope>
    <source>
        <strain evidence="8 9">D4N98</strain>
    </source>
</reference>
<feature type="signal peptide" evidence="6">
    <location>
        <begin position="1"/>
        <end position="23"/>
    </location>
</feature>
<protein>
    <recommendedName>
        <fullName evidence="7">Pili assembly chaperone N-terminal domain-containing protein</fullName>
    </recommendedName>
</protein>
<dbReference type="SUPFAM" id="SSF49584">
    <property type="entry name" value="Periplasmic chaperone C-domain"/>
    <property type="match status" value="1"/>
</dbReference>
<evidence type="ECO:0000313" key="8">
    <source>
        <dbReference type="EMBL" id="OON40302.1"/>
    </source>
</evidence>
<evidence type="ECO:0000259" key="7">
    <source>
        <dbReference type="Pfam" id="PF00345"/>
    </source>
</evidence>
<dbReference type="InterPro" id="IPR050643">
    <property type="entry name" value="Periplasmic_pilus_chap"/>
</dbReference>
<dbReference type="GO" id="GO:0030288">
    <property type="term" value="C:outer membrane-bounded periplasmic space"/>
    <property type="evidence" value="ECO:0007669"/>
    <property type="project" value="InterPro"/>
</dbReference>
<feature type="domain" description="Pili assembly chaperone N-terminal" evidence="7">
    <location>
        <begin position="26"/>
        <end position="138"/>
    </location>
</feature>
<dbReference type="SUPFAM" id="SSF49354">
    <property type="entry name" value="PapD-like"/>
    <property type="match status" value="1"/>
</dbReference>
<dbReference type="PANTHER" id="PTHR30251:SF3">
    <property type="entry name" value="FIMBRIAL CHAPARONE PROTEIN"/>
    <property type="match status" value="1"/>
</dbReference>
<sequence>MKINKTLIGTALCALLVTSFTHAAGIAADSSIIVINEAEGGSSINIHNGDKTPITLHSKIVDLKDDASPQVVITQPVIHIKSNQTQSVHFTLNSSAPLKHEHLKQVTFEAIPAVKDEKNHLGAVSRQELPLLIVPKDLAAKPDSWNDLIWSAKNNTLTVTNNGPYVVRLNTKITLMPDSMPGTLEKPYILPGETLVVYGVCKHHLPTQTSVVIAPLSRAGNSVGDQTMALSR</sequence>
<evidence type="ECO:0000256" key="3">
    <source>
        <dbReference type="ARBA" id="ARBA00022729"/>
    </source>
</evidence>
<keyword evidence="9" id="KW-1185">Reference proteome</keyword>
<proteinExistence type="inferred from homology"/>
<dbReference type="InterPro" id="IPR036316">
    <property type="entry name" value="Pili_assmbl_chap_C_dom_sf"/>
</dbReference>
<dbReference type="STRING" id="1926881.BTJ39_10180"/>
<dbReference type="AlphaFoldDB" id="A0A1S8YN07"/>
<dbReference type="PANTHER" id="PTHR30251">
    <property type="entry name" value="PILUS ASSEMBLY CHAPERONE"/>
    <property type="match status" value="1"/>
</dbReference>
<evidence type="ECO:0000313" key="9">
    <source>
        <dbReference type="Proteomes" id="UP000190667"/>
    </source>
</evidence>
<keyword evidence="3 6" id="KW-0732">Signal</keyword>
<dbReference type="Gene3D" id="2.60.40.10">
    <property type="entry name" value="Immunoglobulins"/>
    <property type="match status" value="1"/>
</dbReference>
<organism evidence="8 9">
    <name type="scientific">Izhakiella australiensis</name>
    <dbReference type="NCBI Taxonomy" id="1926881"/>
    <lineage>
        <taxon>Bacteria</taxon>
        <taxon>Pseudomonadati</taxon>
        <taxon>Pseudomonadota</taxon>
        <taxon>Gammaproteobacteria</taxon>
        <taxon>Enterobacterales</taxon>
        <taxon>Erwiniaceae</taxon>
        <taxon>Izhakiella</taxon>
    </lineage>
</organism>
<name>A0A1S8YN07_9GAMM</name>
<dbReference type="RefSeq" id="WP_176110287.1">
    <property type="nucleotide sequence ID" value="NZ_MRUL01000005.1"/>
</dbReference>
<evidence type="ECO:0000256" key="2">
    <source>
        <dbReference type="ARBA" id="ARBA00007399"/>
    </source>
</evidence>
<dbReference type="GO" id="GO:0071555">
    <property type="term" value="P:cell wall organization"/>
    <property type="evidence" value="ECO:0007669"/>
    <property type="project" value="InterPro"/>
</dbReference>
<keyword evidence="4" id="KW-0574">Periplasm</keyword>
<dbReference type="NCBIfam" id="NF007392">
    <property type="entry name" value="PRK09918.1"/>
    <property type="match status" value="1"/>
</dbReference>
<dbReference type="EMBL" id="MRUL01000005">
    <property type="protein sequence ID" value="OON40302.1"/>
    <property type="molecule type" value="Genomic_DNA"/>
</dbReference>
<evidence type="ECO:0000256" key="6">
    <source>
        <dbReference type="SAM" id="SignalP"/>
    </source>
</evidence>
<evidence type="ECO:0000256" key="4">
    <source>
        <dbReference type="ARBA" id="ARBA00022764"/>
    </source>
</evidence>
<dbReference type="InterPro" id="IPR013783">
    <property type="entry name" value="Ig-like_fold"/>
</dbReference>